<dbReference type="EMBL" id="CAIIXF020000001">
    <property type="protein sequence ID" value="CAH1775147.1"/>
    <property type="molecule type" value="Genomic_DNA"/>
</dbReference>
<dbReference type="OrthoDB" id="10262892at2759"/>
<name>A0A8S4N1Q7_OWEFU</name>
<comment type="cofactor">
    <cofactor evidence="2">
        <name>Mg(2+)</name>
        <dbReference type="ChEBI" id="CHEBI:18420"/>
    </cofactor>
</comment>
<comment type="cofactor">
    <cofactor evidence="1">
        <name>Mn(2+)</name>
        <dbReference type="ChEBI" id="CHEBI:29035"/>
    </cofactor>
</comment>
<dbReference type="PROSITE" id="PS51462">
    <property type="entry name" value="NUDIX"/>
    <property type="match status" value="1"/>
</dbReference>
<keyword evidence="9" id="KW-1185">Reference proteome</keyword>
<reference evidence="8" key="1">
    <citation type="submission" date="2022-03" db="EMBL/GenBank/DDBJ databases">
        <authorList>
            <person name="Martin C."/>
        </authorList>
    </citation>
    <scope>NUCLEOTIDE SEQUENCE</scope>
</reference>
<dbReference type="Proteomes" id="UP000749559">
    <property type="component" value="Unassembled WGS sequence"/>
</dbReference>
<evidence type="ECO:0000256" key="2">
    <source>
        <dbReference type="ARBA" id="ARBA00001946"/>
    </source>
</evidence>
<feature type="domain" description="Nudix hydrolase" evidence="7">
    <location>
        <begin position="63"/>
        <end position="203"/>
    </location>
</feature>
<keyword evidence="5" id="KW-0460">Magnesium</keyword>
<dbReference type="GO" id="GO:0010945">
    <property type="term" value="F:coenzyme A diphosphatase activity"/>
    <property type="evidence" value="ECO:0007669"/>
    <property type="project" value="InterPro"/>
</dbReference>
<evidence type="ECO:0000313" key="8">
    <source>
        <dbReference type="EMBL" id="CAH1775147.1"/>
    </source>
</evidence>
<proteinExistence type="predicted"/>
<evidence type="ECO:0000256" key="5">
    <source>
        <dbReference type="ARBA" id="ARBA00022842"/>
    </source>
</evidence>
<evidence type="ECO:0000256" key="1">
    <source>
        <dbReference type="ARBA" id="ARBA00001936"/>
    </source>
</evidence>
<dbReference type="CDD" id="cd03426">
    <property type="entry name" value="NUDIX_CoAse_Nudt7"/>
    <property type="match status" value="1"/>
</dbReference>
<keyword evidence="4" id="KW-0378">Hydrolase</keyword>
<dbReference type="Pfam" id="PF00293">
    <property type="entry name" value="NUDIX"/>
    <property type="match status" value="1"/>
</dbReference>
<dbReference type="PANTHER" id="PTHR12992">
    <property type="entry name" value="NUDIX HYDROLASE"/>
    <property type="match status" value="1"/>
</dbReference>
<keyword evidence="6" id="KW-0464">Manganese</keyword>
<dbReference type="SUPFAM" id="SSF55811">
    <property type="entry name" value="Nudix"/>
    <property type="match status" value="1"/>
</dbReference>
<dbReference type="PANTHER" id="PTHR12992:SF11">
    <property type="entry name" value="MITOCHONDRIAL COENZYME A DIPHOSPHATASE NUDT8"/>
    <property type="match status" value="1"/>
</dbReference>
<dbReference type="InterPro" id="IPR000086">
    <property type="entry name" value="NUDIX_hydrolase_dom"/>
</dbReference>
<gene>
    <name evidence="8" type="ORF">OFUS_LOCUS2491</name>
</gene>
<comment type="caution">
    <text evidence="8">The sequence shown here is derived from an EMBL/GenBank/DDBJ whole genome shotgun (WGS) entry which is preliminary data.</text>
</comment>
<dbReference type="AlphaFoldDB" id="A0A8S4N1Q7"/>
<sequence length="252" mass="28411">MFRKTCWKKHGSISTKCFTTTARLETGVTSDNIFSLENKTRCLKHLNQVKPVRWLPKHINPDTLRKSSVLVPFCTVKGEPSVILTLRSKKLANHSGEVSFPGGLMDDTDRDHIHTALRETEEELGLSPDNVDIWGQLIMVPGKDYKILVAPVIGVCGEIDVNQLRHNEDEVEEVFTRTIKSLSDPANQLTIKYPKGFSLPEYLGGPHRIWGLTAIVLHQTLSLIAPGIYSNSFKIPVPIEKSLWKIISNYHY</sequence>
<accession>A0A8S4N1Q7</accession>
<dbReference type="GO" id="GO:0046872">
    <property type="term" value="F:metal ion binding"/>
    <property type="evidence" value="ECO:0007669"/>
    <property type="project" value="UniProtKB-KW"/>
</dbReference>
<evidence type="ECO:0000256" key="4">
    <source>
        <dbReference type="ARBA" id="ARBA00022801"/>
    </source>
</evidence>
<protein>
    <recommendedName>
        <fullName evidence="7">Nudix hydrolase domain-containing protein</fullName>
    </recommendedName>
</protein>
<evidence type="ECO:0000259" key="7">
    <source>
        <dbReference type="PROSITE" id="PS51462"/>
    </source>
</evidence>
<dbReference type="InterPro" id="IPR045121">
    <property type="entry name" value="CoAse"/>
</dbReference>
<evidence type="ECO:0000256" key="6">
    <source>
        <dbReference type="ARBA" id="ARBA00023211"/>
    </source>
</evidence>
<evidence type="ECO:0000256" key="3">
    <source>
        <dbReference type="ARBA" id="ARBA00022723"/>
    </source>
</evidence>
<keyword evidence="3" id="KW-0479">Metal-binding</keyword>
<evidence type="ECO:0000313" key="9">
    <source>
        <dbReference type="Proteomes" id="UP000749559"/>
    </source>
</evidence>
<dbReference type="Gene3D" id="3.90.79.10">
    <property type="entry name" value="Nucleoside Triphosphate Pyrophosphohydrolase"/>
    <property type="match status" value="1"/>
</dbReference>
<dbReference type="InterPro" id="IPR015797">
    <property type="entry name" value="NUDIX_hydrolase-like_dom_sf"/>
</dbReference>
<organism evidence="8 9">
    <name type="scientific">Owenia fusiformis</name>
    <name type="common">Polychaete worm</name>
    <dbReference type="NCBI Taxonomy" id="6347"/>
    <lineage>
        <taxon>Eukaryota</taxon>
        <taxon>Metazoa</taxon>
        <taxon>Spiralia</taxon>
        <taxon>Lophotrochozoa</taxon>
        <taxon>Annelida</taxon>
        <taxon>Polychaeta</taxon>
        <taxon>Sedentaria</taxon>
        <taxon>Canalipalpata</taxon>
        <taxon>Sabellida</taxon>
        <taxon>Oweniida</taxon>
        <taxon>Oweniidae</taxon>
        <taxon>Owenia</taxon>
    </lineage>
</organism>